<feature type="compositionally biased region" description="Polar residues" evidence="5">
    <location>
        <begin position="248"/>
        <end position="266"/>
    </location>
</feature>
<evidence type="ECO:0000313" key="6">
    <source>
        <dbReference type="EMBL" id="TCD70260.1"/>
    </source>
</evidence>
<dbReference type="STRING" id="92696.A0A4R0RN86"/>
<dbReference type="OrthoDB" id="18798at2759"/>
<evidence type="ECO:0000256" key="1">
    <source>
        <dbReference type="ARBA" id="ARBA00006270"/>
    </source>
</evidence>
<dbReference type="SMART" id="SM00173">
    <property type="entry name" value="RAS"/>
    <property type="match status" value="1"/>
</dbReference>
<gene>
    <name evidence="6" type="primary">SEC4_2</name>
    <name evidence="6" type="ORF">EIP91_004161</name>
</gene>
<organism evidence="6 7">
    <name type="scientific">Steccherinum ochraceum</name>
    <dbReference type="NCBI Taxonomy" id="92696"/>
    <lineage>
        <taxon>Eukaryota</taxon>
        <taxon>Fungi</taxon>
        <taxon>Dikarya</taxon>
        <taxon>Basidiomycota</taxon>
        <taxon>Agaricomycotina</taxon>
        <taxon>Agaricomycetes</taxon>
        <taxon>Polyporales</taxon>
        <taxon>Steccherinaceae</taxon>
        <taxon>Steccherinum</taxon>
    </lineage>
</organism>
<dbReference type="SUPFAM" id="SSF52540">
    <property type="entry name" value="P-loop containing nucleoside triphosphate hydrolases"/>
    <property type="match status" value="1"/>
</dbReference>
<dbReference type="PROSITE" id="PS51419">
    <property type="entry name" value="RAB"/>
    <property type="match status" value="1"/>
</dbReference>
<evidence type="ECO:0000256" key="3">
    <source>
        <dbReference type="ARBA" id="ARBA00023134"/>
    </source>
</evidence>
<keyword evidence="2" id="KW-0547">Nucleotide-binding</keyword>
<evidence type="ECO:0000256" key="4">
    <source>
        <dbReference type="ARBA" id="ARBA00046278"/>
    </source>
</evidence>
<dbReference type="InterPro" id="IPR027417">
    <property type="entry name" value="P-loop_NTPase"/>
</dbReference>
<reference evidence="6 7" key="1">
    <citation type="submission" date="2018-11" db="EMBL/GenBank/DDBJ databases">
        <title>Genome assembly of Steccherinum ochraceum LE-BIN_3174, the white-rot fungus of the Steccherinaceae family (The Residual Polyporoid clade, Polyporales, Basidiomycota).</title>
        <authorList>
            <person name="Fedorova T.V."/>
            <person name="Glazunova O.A."/>
            <person name="Landesman E.O."/>
            <person name="Moiseenko K.V."/>
            <person name="Psurtseva N.V."/>
            <person name="Savinova O.S."/>
            <person name="Shakhova N.V."/>
            <person name="Tyazhelova T.V."/>
            <person name="Vasina D.V."/>
        </authorList>
    </citation>
    <scope>NUCLEOTIDE SEQUENCE [LARGE SCALE GENOMIC DNA]</scope>
    <source>
        <strain evidence="6 7">LE-BIN_3174</strain>
    </source>
</reference>
<comment type="caution">
    <text evidence="6">The sequence shown here is derived from an EMBL/GenBank/DDBJ whole genome shotgun (WGS) entry which is preliminary data.</text>
</comment>
<evidence type="ECO:0000313" key="7">
    <source>
        <dbReference type="Proteomes" id="UP000292702"/>
    </source>
</evidence>
<dbReference type="AlphaFoldDB" id="A0A4R0RN86"/>
<dbReference type="SMART" id="SM00175">
    <property type="entry name" value="RAB"/>
    <property type="match status" value="1"/>
</dbReference>
<dbReference type="GO" id="GO:0012505">
    <property type="term" value="C:endomembrane system"/>
    <property type="evidence" value="ECO:0007669"/>
    <property type="project" value="UniProtKB-SubCell"/>
</dbReference>
<dbReference type="PANTHER" id="PTHR47980">
    <property type="entry name" value="LD44762P"/>
    <property type="match status" value="1"/>
</dbReference>
<dbReference type="GO" id="GO:0005525">
    <property type="term" value="F:GTP binding"/>
    <property type="evidence" value="ECO:0007669"/>
    <property type="project" value="UniProtKB-KW"/>
</dbReference>
<comment type="subcellular location">
    <subcellularLocation>
        <location evidence="4">Endomembrane system</location>
        <topology evidence="4">Lipid-anchor</topology>
        <orientation evidence="4">Cytoplasmic side</orientation>
    </subcellularLocation>
</comment>
<dbReference type="InterPro" id="IPR050305">
    <property type="entry name" value="Small_GTPase_Rab"/>
</dbReference>
<dbReference type="PRINTS" id="PR00449">
    <property type="entry name" value="RASTRNSFRMNG"/>
</dbReference>
<dbReference type="Gene3D" id="3.40.50.300">
    <property type="entry name" value="P-loop containing nucleotide triphosphate hydrolases"/>
    <property type="match status" value="1"/>
</dbReference>
<accession>A0A4R0RN86</accession>
<protein>
    <submittedName>
        <fullName evidence="6">GTP-binding protein</fullName>
    </submittedName>
</protein>
<dbReference type="InterPro" id="IPR001806">
    <property type="entry name" value="Small_GTPase"/>
</dbReference>
<evidence type="ECO:0000256" key="2">
    <source>
        <dbReference type="ARBA" id="ARBA00022741"/>
    </source>
</evidence>
<sequence>MRAAFRNLIRTKSDDPKSGKPKDDPDSINILLLGDGNAGKTCLVERFCDHTYDPSMRITMFLEMDPPGLEEFMGYHPMIPDYMPWALGIMIVFQHEDSLANIKERWQPLIEQYATKGTCQILVRCKADDETGEQDALRKQAQEFALELGVKFMETSARDNTGVDEAFATLTRDIITTLLPIPVHTGWVPPPFPSPLSASHNARRFEEPLRSSIPSPVTPLTSPATTLTEEIAIEYKHLISPSVVAETPESSSSARSLQTPSPSPNKTADPEPTPFADQLITHTETKADVGELSRPTTVTSDDHTSTLSVLEPLAGSEPGTTVDLDNEDGNVSQDKEHDLKAKDAEIQQLQEKIRDLEKTVTDMALQHRKEVAHLHEQITGLAKEVTETKKNQSKELTDAKADLEKKTSELSSVVAENVQFKEGLLAMRALNERMLSPVPRPVSVVRGLASFRPKI</sequence>
<evidence type="ECO:0000256" key="5">
    <source>
        <dbReference type="SAM" id="MobiDB-lite"/>
    </source>
</evidence>
<dbReference type="GO" id="GO:0003924">
    <property type="term" value="F:GTPase activity"/>
    <property type="evidence" value="ECO:0007669"/>
    <property type="project" value="InterPro"/>
</dbReference>
<keyword evidence="7" id="KW-1185">Reference proteome</keyword>
<feature type="region of interest" description="Disordered" evidence="5">
    <location>
        <begin position="244"/>
        <end position="339"/>
    </location>
</feature>
<dbReference type="SMART" id="SM00174">
    <property type="entry name" value="RHO"/>
    <property type="match status" value="1"/>
</dbReference>
<name>A0A4R0RN86_9APHY</name>
<dbReference type="EMBL" id="RWJN01000024">
    <property type="protein sequence ID" value="TCD70260.1"/>
    <property type="molecule type" value="Genomic_DNA"/>
</dbReference>
<dbReference type="Pfam" id="PF00071">
    <property type="entry name" value="Ras"/>
    <property type="match status" value="1"/>
</dbReference>
<proteinExistence type="inferred from homology"/>
<keyword evidence="3" id="KW-0342">GTP-binding</keyword>
<comment type="similarity">
    <text evidence="1">Belongs to the small GTPase superfamily. Rab family.</text>
</comment>
<dbReference type="Proteomes" id="UP000292702">
    <property type="component" value="Unassembled WGS sequence"/>
</dbReference>